<dbReference type="Pfam" id="PF00859">
    <property type="entry name" value="CTF_NFI"/>
    <property type="match status" value="1"/>
</dbReference>
<dbReference type="GO" id="GO:0005634">
    <property type="term" value="C:nucleus"/>
    <property type="evidence" value="ECO:0007669"/>
    <property type="project" value="InterPro"/>
</dbReference>
<evidence type="ECO:0000313" key="2">
    <source>
        <dbReference type="EMBL" id="KAJ8374822.1"/>
    </source>
</evidence>
<feature type="region of interest" description="Disordered" evidence="1">
    <location>
        <begin position="1"/>
        <end position="24"/>
    </location>
</feature>
<feature type="compositionally biased region" description="Low complexity" evidence="1">
    <location>
        <begin position="207"/>
        <end position="216"/>
    </location>
</feature>
<name>A0A9Q1JA25_SYNKA</name>
<gene>
    <name evidence="2" type="ORF">SKAU_G00054020</name>
</gene>
<feature type="region of interest" description="Disordered" evidence="1">
    <location>
        <begin position="184"/>
        <end position="216"/>
    </location>
</feature>
<dbReference type="EMBL" id="JAINUF010000002">
    <property type="protein sequence ID" value="KAJ8374822.1"/>
    <property type="molecule type" value="Genomic_DNA"/>
</dbReference>
<proteinExistence type="predicted"/>
<protein>
    <submittedName>
        <fullName evidence="2">Uncharacterized protein</fullName>
    </submittedName>
</protein>
<comment type="caution">
    <text evidence="2">The sequence shown here is derived from an EMBL/GenBank/DDBJ whole genome shotgun (WGS) entry which is preliminary data.</text>
</comment>
<sequence>MPLLPAARFNSKHAAETEPRRHGPLVFPRSRRARVRIQSQAMFLHCSRFRVGKVYGSLTSQAKDKGFQAIREKDYFRLTFMWRDVSISDLNSGQSDSPNQPSEADIKDQPENGHLGFQDSFVTSGVFSVSELVRVSQTPIAAGTGPNFSLADLDSSSYYSMSPGAMRRPLPQHLLQQLGKAHQVYGGRGGQSRRGVLLPRARGGSPGQRQSGQQLA</sequence>
<dbReference type="Proteomes" id="UP001152622">
    <property type="component" value="Chromosome 2"/>
</dbReference>
<dbReference type="OrthoDB" id="10055441at2759"/>
<dbReference type="PANTHER" id="PTHR11492:SF6">
    <property type="entry name" value="NUCLEAR FACTOR 1 A-TYPE"/>
    <property type="match status" value="1"/>
</dbReference>
<organism evidence="2 3">
    <name type="scientific">Synaphobranchus kaupii</name>
    <name type="common">Kaup's arrowtooth eel</name>
    <dbReference type="NCBI Taxonomy" id="118154"/>
    <lineage>
        <taxon>Eukaryota</taxon>
        <taxon>Metazoa</taxon>
        <taxon>Chordata</taxon>
        <taxon>Craniata</taxon>
        <taxon>Vertebrata</taxon>
        <taxon>Euteleostomi</taxon>
        <taxon>Actinopterygii</taxon>
        <taxon>Neopterygii</taxon>
        <taxon>Teleostei</taxon>
        <taxon>Anguilliformes</taxon>
        <taxon>Synaphobranchidae</taxon>
        <taxon>Synaphobranchus</taxon>
    </lineage>
</organism>
<evidence type="ECO:0000313" key="3">
    <source>
        <dbReference type="Proteomes" id="UP001152622"/>
    </source>
</evidence>
<dbReference type="AlphaFoldDB" id="A0A9Q1JA25"/>
<dbReference type="GO" id="GO:0000978">
    <property type="term" value="F:RNA polymerase II cis-regulatory region sequence-specific DNA binding"/>
    <property type="evidence" value="ECO:0007669"/>
    <property type="project" value="TreeGrafter"/>
</dbReference>
<reference evidence="2" key="1">
    <citation type="journal article" date="2023" name="Science">
        <title>Genome structures resolve the early diversification of teleost fishes.</title>
        <authorList>
            <person name="Parey E."/>
            <person name="Louis A."/>
            <person name="Montfort J."/>
            <person name="Bouchez O."/>
            <person name="Roques C."/>
            <person name="Iampietro C."/>
            <person name="Lluch J."/>
            <person name="Castinel A."/>
            <person name="Donnadieu C."/>
            <person name="Desvignes T."/>
            <person name="Floi Bucao C."/>
            <person name="Jouanno E."/>
            <person name="Wen M."/>
            <person name="Mejri S."/>
            <person name="Dirks R."/>
            <person name="Jansen H."/>
            <person name="Henkel C."/>
            <person name="Chen W.J."/>
            <person name="Zahm M."/>
            <person name="Cabau C."/>
            <person name="Klopp C."/>
            <person name="Thompson A.W."/>
            <person name="Robinson-Rechavi M."/>
            <person name="Braasch I."/>
            <person name="Lecointre G."/>
            <person name="Bobe J."/>
            <person name="Postlethwait J.H."/>
            <person name="Berthelot C."/>
            <person name="Roest Crollius H."/>
            <person name="Guiguen Y."/>
        </authorList>
    </citation>
    <scope>NUCLEOTIDE SEQUENCE</scope>
    <source>
        <strain evidence="2">WJC10195</strain>
    </source>
</reference>
<keyword evidence="3" id="KW-1185">Reference proteome</keyword>
<feature type="compositionally biased region" description="Polar residues" evidence="1">
    <location>
        <begin position="90"/>
        <end position="102"/>
    </location>
</feature>
<accession>A0A9Q1JA25</accession>
<dbReference type="InterPro" id="IPR000647">
    <property type="entry name" value="CTF/NFI"/>
</dbReference>
<dbReference type="PANTHER" id="PTHR11492">
    <property type="entry name" value="NUCLEAR FACTOR I"/>
    <property type="match status" value="1"/>
</dbReference>
<evidence type="ECO:0000256" key="1">
    <source>
        <dbReference type="SAM" id="MobiDB-lite"/>
    </source>
</evidence>
<dbReference type="GO" id="GO:0000981">
    <property type="term" value="F:DNA-binding transcription factor activity, RNA polymerase II-specific"/>
    <property type="evidence" value="ECO:0007669"/>
    <property type="project" value="TreeGrafter"/>
</dbReference>
<feature type="region of interest" description="Disordered" evidence="1">
    <location>
        <begin position="90"/>
        <end position="114"/>
    </location>
</feature>